<dbReference type="AlphaFoldDB" id="A0A1T4YLX3"/>
<organism evidence="2 3">
    <name type="scientific">Prosthecobacter debontii</name>
    <dbReference type="NCBI Taxonomy" id="48467"/>
    <lineage>
        <taxon>Bacteria</taxon>
        <taxon>Pseudomonadati</taxon>
        <taxon>Verrucomicrobiota</taxon>
        <taxon>Verrucomicrobiia</taxon>
        <taxon>Verrucomicrobiales</taxon>
        <taxon>Verrucomicrobiaceae</taxon>
        <taxon>Prosthecobacter</taxon>
    </lineage>
</organism>
<evidence type="ECO:0000313" key="2">
    <source>
        <dbReference type="EMBL" id="SKB02275.1"/>
    </source>
</evidence>
<sequence length="125" mass="13948">MTAKQQAIKDLERARTLLGAHLHLATEDLNPKVMISRSVREHPWIWVGAAALGGLLLVRSLMPSPRSKIERDNLGASATKGGLIALILSPVLGMVRQEAWKYGRHFLQNYLTQHLSQHEGERPRA</sequence>
<protein>
    <submittedName>
        <fullName evidence="2">Uncharacterized protein</fullName>
    </submittedName>
</protein>
<name>A0A1T4YLX3_9BACT</name>
<dbReference type="RefSeq" id="WP_078814784.1">
    <property type="nucleotide sequence ID" value="NZ_FUYE01000013.1"/>
</dbReference>
<accession>A0A1T4YLX3</accession>
<reference evidence="3" key="1">
    <citation type="submission" date="2017-02" db="EMBL/GenBank/DDBJ databases">
        <authorList>
            <person name="Varghese N."/>
            <person name="Submissions S."/>
        </authorList>
    </citation>
    <scope>NUCLEOTIDE SEQUENCE [LARGE SCALE GENOMIC DNA]</scope>
    <source>
        <strain evidence="3">ATCC 700200</strain>
    </source>
</reference>
<keyword evidence="1" id="KW-0472">Membrane</keyword>
<keyword evidence="3" id="KW-1185">Reference proteome</keyword>
<evidence type="ECO:0000256" key="1">
    <source>
        <dbReference type="SAM" id="Phobius"/>
    </source>
</evidence>
<keyword evidence="1" id="KW-1133">Transmembrane helix</keyword>
<gene>
    <name evidence="2" type="ORF">SAMN02745166_03608</name>
</gene>
<dbReference type="STRING" id="48467.SAMN02745166_03608"/>
<proteinExistence type="predicted"/>
<dbReference type="Proteomes" id="UP000190774">
    <property type="component" value="Unassembled WGS sequence"/>
</dbReference>
<dbReference type="OrthoDB" id="195875at2"/>
<feature type="transmembrane region" description="Helical" evidence="1">
    <location>
        <begin position="44"/>
        <end position="62"/>
    </location>
</feature>
<keyword evidence="1" id="KW-0812">Transmembrane</keyword>
<evidence type="ECO:0000313" key="3">
    <source>
        <dbReference type="Proteomes" id="UP000190774"/>
    </source>
</evidence>
<feature type="transmembrane region" description="Helical" evidence="1">
    <location>
        <begin position="74"/>
        <end position="95"/>
    </location>
</feature>
<dbReference type="EMBL" id="FUYE01000013">
    <property type="protein sequence ID" value="SKB02275.1"/>
    <property type="molecule type" value="Genomic_DNA"/>
</dbReference>